<dbReference type="SUPFAM" id="SSF81923">
    <property type="entry name" value="Double Clp-N motif"/>
    <property type="match status" value="1"/>
</dbReference>
<dbReference type="Proteomes" id="UP000176787">
    <property type="component" value="Unassembled WGS sequence"/>
</dbReference>
<protein>
    <recommendedName>
        <fullName evidence="2">Clp R domain-containing protein</fullName>
    </recommendedName>
</protein>
<evidence type="ECO:0000259" key="2">
    <source>
        <dbReference type="PROSITE" id="PS51903"/>
    </source>
</evidence>
<dbReference type="PROSITE" id="PS51903">
    <property type="entry name" value="CLP_R"/>
    <property type="match status" value="1"/>
</dbReference>
<dbReference type="Pfam" id="PF02861">
    <property type="entry name" value="Clp_N"/>
    <property type="match status" value="1"/>
</dbReference>
<evidence type="ECO:0000256" key="1">
    <source>
        <dbReference type="PROSITE-ProRule" id="PRU01251"/>
    </source>
</evidence>
<dbReference type="EMBL" id="MHMS01000021">
    <property type="protein sequence ID" value="OGZ31791.1"/>
    <property type="molecule type" value="Genomic_DNA"/>
</dbReference>
<sequence length="95" mass="10500">MNLVEESGGGAVTVFQNLNIEPRKIRMEIEKIVQTGPDLVCAGQLPFTPKVKKVLEYAMEEAKNPGHYYYVIGTEHLLLGLLREEEGVAAQVSSI</sequence>
<reference evidence="3 4" key="1">
    <citation type="journal article" date="2016" name="Nat. Commun.">
        <title>Thousands of microbial genomes shed light on interconnected biogeochemical processes in an aquifer system.</title>
        <authorList>
            <person name="Anantharaman K."/>
            <person name="Brown C.T."/>
            <person name="Hug L.A."/>
            <person name="Sharon I."/>
            <person name="Castelle C.J."/>
            <person name="Probst A.J."/>
            <person name="Thomas B.C."/>
            <person name="Singh A."/>
            <person name="Wilkins M.J."/>
            <person name="Karaoz U."/>
            <person name="Brodie E.L."/>
            <person name="Williams K.H."/>
            <person name="Hubbard S.S."/>
            <person name="Banfield J.F."/>
        </authorList>
    </citation>
    <scope>NUCLEOTIDE SEQUENCE [LARGE SCALE GENOMIC DNA]</scope>
</reference>
<evidence type="ECO:0000313" key="4">
    <source>
        <dbReference type="Proteomes" id="UP000176787"/>
    </source>
</evidence>
<organism evidence="3 4">
    <name type="scientific">Candidatus Niyogibacteria bacterium RIFCSPLOWO2_12_FULL_41_13</name>
    <dbReference type="NCBI Taxonomy" id="1801726"/>
    <lineage>
        <taxon>Bacteria</taxon>
        <taxon>Candidatus Niyogiibacteriota</taxon>
    </lineage>
</organism>
<dbReference type="InterPro" id="IPR036628">
    <property type="entry name" value="Clp_N_dom_sf"/>
</dbReference>
<name>A0A1G2F2K2_9BACT</name>
<proteinExistence type="predicted"/>
<feature type="domain" description="Clp R" evidence="2">
    <location>
        <begin position="1"/>
        <end position="95"/>
    </location>
</feature>
<dbReference type="AlphaFoldDB" id="A0A1G2F2K2"/>
<evidence type="ECO:0000313" key="3">
    <source>
        <dbReference type="EMBL" id="OGZ31791.1"/>
    </source>
</evidence>
<gene>
    <name evidence="3" type="ORF">A3H02_01920</name>
</gene>
<dbReference type="Gene3D" id="1.10.1780.10">
    <property type="entry name" value="Clp, N-terminal domain"/>
    <property type="match status" value="1"/>
</dbReference>
<dbReference type="STRING" id="1801726.A3H02_01920"/>
<accession>A0A1G2F2K2</accession>
<comment type="caution">
    <text evidence="3">The sequence shown here is derived from an EMBL/GenBank/DDBJ whole genome shotgun (WGS) entry which is preliminary data.</text>
</comment>
<dbReference type="InterPro" id="IPR004176">
    <property type="entry name" value="Clp_R_N"/>
</dbReference>
<keyword evidence="1" id="KW-0677">Repeat</keyword>